<protein>
    <submittedName>
        <fullName evidence="2">SnoaL-like domain-containing protein</fullName>
    </submittedName>
</protein>
<keyword evidence="3" id="KW-1185">Reference proteome</keyword>
<evidence type="ECO:0000313" key="2">
    <source>
        <dbReference type="EMBL" id="NNH68773.1"/>
    </source>
</evidence>
<dbReference type="InterPro" id="IPR032710">
    <property type="entry name" value="NTF2-like_dom_sf"/>
</dbReference>
<dbReference type="AlphaFoldDB" id="A0A849BQA7"/>
<name>A0A849BQA7_9NOCA</name>
<feature type="domain" description="SnoaL-like" evidence="1">
    <location>
        <begin position="11"/>
        <end position="88"/>
    </location>
</feature>
<dbReference type="Proteomes" id="UP000586827">
    <property type="component" value="Unassembled WGS sequence"/>
</dbReference>
<evidence type="ECO:0000259" key="1">
    <source>
        <dbReference type="Pfam" id="PF12680"/>
    </source>
</evidence>
<dbReference type="SUPFAM" id="SSF54427">
    <property type="entry name" value="NTF2-like"/>
    <property type="match status" value="1"/>
</dbReference>
<reference evidence="2 3" key="1">
    <citation type="submission" date="2020-05" db="EMBL/GenBank/DDBJ databases">
        <title>MicrobeNet Type strains.</title>
        <authorList>
            <person name="Nicholson A.C."/>
        </authorList>
    </citation>
    <scope>NUCLEOTIDE SEQUENCE [LARGE SCALE GENOMIC DNA]</scope>
    <source>
        <strain evidence="2 3">JCM 3224</strain>
    </source>
</reference>
<dbReference type="RefSeq" id="WP_084521170.1">
    <property type="nucleotide sequence ID" value="NZ_JABELX010000001.1"/>
</dbReference>
<gene>
    <name evidence="2" type="ORF">HLB23_02595</name>
</gene>
<proteinExistence type="predicted"/>
<dbReference type="EMBL" id="JABELX010000001">
    <property type="protein sequence ID" value="NNH68773.1"/>
    <property type="molecule type" value="Genomic_DNA"/>
</dbReference>
<dbReference type="Gene3D" id="3.10.450.50">
    <property type="match status" value="1"/>
</dbReference>
<organism evidence="2 3">
    <name type="scientific">Nocardia uniformis</name>
    <dbReference type="NCBI Taxonomy" id="53432"/>
    <lineage>
        <taxon>Bacteria</taxon>
        <taxon>Bacillati</taxon>
        <taxon>Actinomycetota</taxon>
        <taxon>Actinomycetes</taxon>
        <taxon>Mycobacteriales</taxon>
        <taxon>Nocardiaceae</taxon>
        <taxon>Nocardia</taxon>
    </lineage>
</organism>
<dbReference type="InterPro" id="IPR037401">
    <property type="entry name" value="SnoaL-like"/>
</dbReference>
<accession>A0A849BQA7</accession>
<evidence type="ECO:0000313" key="3">
    <source>
        <dbReference type="Proteomes" id="UP000586827"/>
    </source>
</evidence>
<comment type="caution">
    <text evidence="2">The sequence shown here is derived from an EMBL/GenBank/DDBJ whole genome shotgun (WGS) entry which is preliminary data.</text>
</comment>
<dbReference type="Pfam" id="PF12680">
    <property type="entry name" value="SnoaL_2"/>
    <property type="match status" value="1"/>
</dbReference>
<sequence length="98" mass="10806">MDRHAVAKWVDTYQRAWRTAGTDTLSDLFVPDAQYLVSPWATPVTGLEALAGFWEAGRDGPNEPFTMTSEVVAVDGDTAVVRVSVTRHSSRISSTRHE</sequence>